<comment type="caution">
    <text evidence="1">The sequence shown here is derived from an EMBL/GenBank/DDBJ whole genome shotgun (WGS) entry which is preliminary data.</text>
</comment>
<dbReference type="EMBL" id="JACJIS010000001">
    <property type="protein sequence ID" value="MBA9073218.1"/>
    <property type="molecule type" value="Genomic_DNA"/>
</dbReference>
<sequence>MAYHAPVFYEDSADYQYCCHCYDGIGFLIWITWTLYGLSMEYPWSIYGVTMDEDFLYSIYLLLFVR</sequence>
<protein>
    <submittedName>
        <fullName evidence="1">Uncharacterized protein</fullName>
    </submittedName>
</protein>
<accession>A0ABR6DNF6</accession>
<proteinExistence type="predicted"/>
<reference evidence="1 2" key="1">
    <citation type="submission" date="2020-08" db="EMBL/GenBank/DDBJ databases">
        <title>Genomic Encyclopedia of Type Strains, Phase IV (KMG-IV): sequencing the most valuable type-strain genomes for metagenomic binning, comparative biology and taxonomic classification.</title>
        <authorList>
            <person name="Goeker M."/>
        </authorList>
    </citation>
    <scope>NUCLEOTIDE SEQUENCE [LARGE SCALE GENOMIC DNA]</scope>
    <source>
        <strain evidence="1 2">DSM 100397</strain>
    </source>
</reference>
<evidence type="ECO:0000313" key="2">
    <source>
        <dbReference type="Proteomes" id="UP000555003"/>
    </source>
</evidence>
<evidence type="ECO:0000313" key="1">
    <source>
        <dbReference type="EMBL" id="MBA9073218.1"/>
    </source>
</evidence>
<gene>
    <name evidence="1" type="ORF">GGR22_001344</name>
</gene>
<name>A0ABR6DNF6_9FLAO</name>
<keyword evidence="2" id="KW-1185">Reference proteome</keyword>
<dbReference type="Proteomes" id="UP000555003">
    <property type="component" value="Unassembled WGS sequence"/>
</dbReference>
<organism evidence="1 2">
    <name type="scientific">Flavobacterium gossypii</name>
    <dbReference type="NCBI Taxonomy" id="1646119"/>
    <lineage>
        <taxon>Bacteria</taxon>
        <taxon>Pseudomonadati</taxon>
        <taxon>Bacteroidota</taxon>
        <taxon>Flavobacteriia</taxon>
        <taxon>Flavobacteriales</taxon>
        <taxon>Flavobacteriaceae</taxon>
        <taxon>Flavobacterium</taxon>
    </lineage>
</organism>